<feature type="region of interest" description="Disordered" evidence="1">
    <location>
        <begin position="828"/>
        <end position="854"/>
    </location>
</feature>
<feature type="compositionally biased region" description="Basic and acidic residues" evidence="1">
    <location>
        <begin position="333"/>
        <end position="345"/>
    </location>
</feature>
<evidence type="ECO:0000313" key="3">
    <source>
        <dbReference type="Proteomes" id="UP000029964"/>
    </source>
</evidence>
<organism evidence="2 3">
    <name type="scientific">Hapsidospora chrysogenum (strain ATCC 11550 / CBS 779.69 / DSM 880 / IAM 14645 / JCM 23072 / IMI 49137)</name>
    <name type="common">Acremonium chrysogenum</name>
    <dbReference type="NCBI Taxonomy" id="857340"/>
    <lineage>
        <taxon>Eukaryota</taxon>
        <taxon>Fungi</taxon>
        <taxon>Dikarya</taxon>
        <taxon>Ascomycota</taxon>
        <taxon>Pezizomycotina</taxon>
        <taxon>Sordariomycetes</taxon>
        <taxon>Hypocreomycetidae</taxon>
        <taxon>Hypocreales</taxon>
        <taxon>Bionectriaceae</taxon>
        <taxon>Hapsidospora</taxon>
    </lineage>
</organism>
<dbReference type="EMBL" id="JPKY01000005">
    <property type="protein sequence ID" value="KFH48171.1"/>
    <property type="molecule type" value="Genomic_DNA"/>
</dbReference>
<protein>
    <submittedName>
        <fullName evidence="2">Uncharacterized protein</fullName>
    </submittedName>
</protein>
<feature type="compositionally biased region" description="Basic and acidic residues" evidence="1">
    <location>
        <begin position="837"/>
        <end position="854"/>
    </location>
</feature>
<proteinExistence type="predicted"/>
<sequence length="854" mass="95205">MDTPCYEEFYISCNPPLLPAGVAEVVEQTKAALGIIGPKSHRLAATDVVQSALEAIGEDDVCLLDTDSVAENEPDERTENEDVQIVPEAQRMIPWITYEKRRPVPLYAFNKFRFPEGMSQAKHKQVWRVPEGIEKILKAAALSWVASEMPLSVVEMEQYFDGCQVSYSLRKRTLYITSDEDKPDNVARVIDKLETVVQVVNGATQTPPTHFIAIEDADRRKVGYRWLSDMGLATKTYDFNLPSFCPLQGAALRTAYKTTEDEWKMDKTSYTANDAGIPPGPFSPFASYTYVSKKPGQRPVAANCGRPPPRAISTASGDVSGVDPRVTDWVERVERPRTSGPKTEDGAYPQDDQIGASHPNGFSSPELKEDIKTMGEPCNLMDSLDQVPPLPEYKSLLFSKDSISGEPEDQDGVYPTAELALFGIEEDQPKELRDTMKQKARRRKTASCQNSAPRGQSGKTSELVHPLPSQARTGGAVRDQKSHPQGVSNHLMARISSHMNGLVGMLEAVPGKVKLELKLGRLWFNDVQDTYVHSRRDGPLWDVSDMRQHLNEETDQCGVCFQSILSSRGADANELARLRAPGEPRWEAPDRLTEYEFTCSLEDDYRTTWFKVVVNAETFEHVCVGLDEEVSSFYVHWPEYAWDMKVCATRARLNGFPAQCEEFSGRLVASLAVMPNGPGEVALEVEPPRDLGIVIAEVEIRHSAKCKSRASNSSMLTITMTRPLINEIDYRKDRSIIRFTSYSETARGQVQGHVDGAKLDKLDGWFEAHLSSWRAEDIFRENGEMELGQRASWAASTLDDEGVFEDICRPAWGMIPLMDNIGSATNDAHAHGAGANRDGRASSRGSGERKYEYW</sequence>
<reference evidence="3" key="1">
    <citation type="journal article" date="2014" name="Genome Announc.">
        <title>Genome sequence and annotation of Acremonium chrysogenum, producer of the beta-lactam antibiotic cephalosporin C.</title>
        <authorList>
            <person name="Terfehr D."/>
            <person name="Dahlmann T.A."/>
            <person name="Specht T."/>
            <person name="Zadra I."/>
            <person name="Kuernsteiner H."/>
            <person name="Kueck U."/>
        </authorList>
    </citation>
    <scope>NUCLEOTIDE SEQUENCE [LARGE SCALE GENOMIC DNA]</scope>
    <source>
        <strain evidence="3">ATCC 11550 / CBS 779.69 / DSM 880 / IAM 14645 / JCM 23072 / IMI 49137</strain>
    </source>
</reference>
<feature type="region of interest" description="Disordered" evidence="1">
    <location>
        <begin position="427"/>
        <end position="485"/>
    </location>
</feature>
<dbReference type="Proteomes" id="UP000029964">
    <property type="component" value="Unassembled WGS sequence"/>
</dbReference>
<dbReference type="STRING" id="857340.A0A086TFN9"/>
<dbReference type="HOGENOM" id="CLU_008309_0_0_1"/>
<dbReference type="AlphaFoldDB" id="A0A086TFN9"/>
<evidence type="ECO:0000256" key="1">
    <source>
        <dbReference type="SAM" id="MobiDB-lite"/>
    </source>
</evidence>
<feature type="compositionally biased region" description="Polar residues" evidence="1">
    <location>
        <begin position="446"/>
        <end position="460"/>
    </location>
</feature>
<accession>A0A086TFN9</accession>
<feature type="compositionally biased region" description="Basic and acidic residues" evidence="1">
    <location>
        <begin position="427"/>
        <end position="437"/>
    </location>
</feature>
<dbReference type="OrthoDB" id="3439512at2759"/>
<evidence type="ECO:0000313" key="2">
    <source>
        <dbReference type="EMBL" id="KFH48171.1"/>
    </source>
</evidence>
<comment type="caution">
    <text evidence="2">The sequence shown here is derived from an EMBL/GenBank/DDBJ whole genome shotgun (WGS) entry which is preliminary data.</text>
</comment>
<feature type="region of interest" description="Disordered" evidence="1">
    <location>
        <begin position="333"/>
        <end position="363"/>
    </location>
</feature>
<gene>
    <name evidence="2" type="ORF">ACRE_009590</name>
</gene>
<name>A0A086TFN9_HAPC1</name>
<keyword evidence="3" id="KW-1185">Reference proteome</keyword>